<reference evidence="2 3" key="1">
    <citation type="journal article" date="2014" name="Nat. Genet.">
        <title>Genome and transcriptome of the porcine whipworm Trichuris suis.</title>
        <authorList>
            <person name="Jex A.R."/>
            <person name="Nejsum P."/>
            <person name="Schwarz E.M."/>
            <person name="Hu L."/>
            <person name="Young N.D."/>
            <person name="Hall R.S."/>
            <person name="Korhonen P.K."/>
            <person name="Liao S."/>
            <person name="Thamsborg S."/>
            <person name="Xia J."/>
            <person name="Xu P."/>
            <person name="Wang S."/>
            <person name="Scheerlinck J.P."/>
            <person name="Hofmann A."/>
            <person name="Sternberg P.W."/>
            <person name="Wang J."/>
            <person name="Gasser R.B."/>
        </authorList>
    </citation>
    <scope>NUCLEOTIDE SEQUENCE [LARGE SCALE GENOMIC DNA]</scope>
    <source>
        <strain evidence="2">DCEP-RM93F</strain>
        <strain evidence="1">DCEP-RM93M</strain>
    </source>
</reference>
<protein>
    <submittedName>
        <fullName evidence="2">Uncharacterized protein</fullName>
    </submittedName>
</protein>
<proteinExistence type="predicted"/>
<accession>A0A085NUB9</accession>
<dbReference type="Proteomes" id="UP000030764">
    <property type="component" value="Unassembled WGS sequence"/>
</dbReference>
<sequence length="119" mass="14145">MALVTAPELDRPCDIQFIKAVAVPKVRHFLPLSLRRYACHDQKRLEELRQEQTARRKKAHQQRHAFYNDAKRTDTLLTEETDWSFYLTIYENCKKQRFCMENSLQALLLLLNSSIDCFL</sequence>
<evidence type="ECO:0000313" key="1">
    <source>
        <dbReference type="EMBL" id="KFD59030.1"/>
    </source>
</evidence>
<dbReference type="EMBL" id="KL363182">
    <property type="protein sequence ID" value="KFD59030.1"/>
    <property type="molecule type" value="Genomic_DNA"/>
</dbReference>
<evidence type="ECO:0000313" key="3">
    <source>
        <dbReference type="Proteomes" id="UP000030764"/>
    </source>
</evidence>
<dbReference type="AlphaFoldDB" id="A0A085NUB9"/>
<evidence type="ECO:0000313" key="2">
    <source>
        <dbReference type="EMBL" id="KFD73065.1"/>
    </source>
</evidence>
<name>A0A085NUB9_9BILA</name>
<keyword evidence="3" id="KW-1185">Reference proteome</keyword>
<gene>
    <name evidence="1" type="ORF">M513_00193</name>
    <name evidence="2" type="ORF">M514_00193</name>
</gene>
<dbReference type="EMBL" id="KL367475">
    <property type="protein sequence ID" value="KFD73065.1"/>
    <property type="molecule type" value="Genomic_DNA"/>
</dbReference>
<organism evidence="2">
    <name type="scientific">Trichuris suis</name>
    <name type="common">pig whipworm</name>
    <dbReference type="NCBI Taxonomy" id="68888"/>
    <lineage>
        <taxon>Eukaryota</taxon>
        <taxon>Metazoa</taxon>
        <taxon>Ecdysozoa</taxon>
        <taxon>Nematoda</taxon>
        <taxon>Enoplea</taxon>
        <taxon>Dorylaimia</taxon>
        <taxon>Trichinellida</taxon>
        <taxon>Trichuridae</taxon>
        <taxon>Trichuris</taxon>
    </lineage>
</organism>
<dbReference type="Proteomes" id="UP000030758">
    <property type="component" value="Unassembled WGS sequence"/>
</dbReference>